<gene>
    <name evidence="2" type="ORF">QYS47_34860</name>
</gene>
<reference evidence="2" key="1">
    <citation type="submission" date="2023-08" db="EMBL/GenBank/DDBJ databases">
        <title>Comparative genomics and taxonomic characterization of three novel marine species of genus Marivirga.</title>
        <authorList>
            <person name="Muhammad N."/>
            <person name="Kim S.-G."/>
        </authorList>
    </citation>
    <scope>NUCLEOTIDE SEQUENCE</scope>
    <source>
        <strain evidence="2">BKB1-2</strain>
    </source>
</reference>
<dbReference type="Proteomes" id="UP001232019">
    <property type="component" value="Chromosome"/>
</dbReference>
<proteinExistence type="predicted"/>
<dbReference type="AlphaFoldDB" id="A0AA51ZVZ7"/>
<organism evidence="2">
    <name type="scientific">Marivirga arenosa</name>
    <dbReference type="NCBI Taxonomy" id="3059076"/>
    <lineage>
        <taxon>Bacteria</taxon>
        <taxon>Pseudomonadati</taxon>
        <taxon>Bacteroidota</taxon>
        <taxon>Cytophagia</taxon>
        <taxon>Cytophagales</taxon>
        <taxon>Marivirgaceae</taxon>
        <taxon>Marivirga</taxon>
    </lineage>
</organism>
<evidence type="ECO:0008006" key="3">
    <source>
        <dbReference type="Google" id="ProtNLM"/>
    </source>
</evidence>
<keyword evidence="1" id="KW-1133">Transmembrane helix</keyword>
<evidence type="ECO:0000313" key="2">
    <source>
        <dbReference type="EMBL" id="WNB17747.1"/>
    </source>
</evidence>
<evidence type="ECO:0000256" key="1">
    <source>
        <dbReference type="SAM" id="Phobius"/>
    </source>
</evidence>
<keyword evidence="1" id="KW-0812">Transmembrane</keyword>
<feature type="transmembrane region" description="Helical" evidence="1">
    <location>
        <begin position="86"/>
        <end position="105"/>
    </location>
</feature>
<dbReference type="KEGG" id="marp:QYS47_34860"/>
<dbReference type="EMBL" id="CP129968">
    <property type="protein sequence ID" value="WNB17747.1"/>
    <property type="molecule type" value="Genomic_DNA"/>
</dbReference>
<sequence length="168" mass="19855">MKNNTKKTIWMFFQEGGTPTNNSFCRHHFLALEWIKLGYEVKIFVGSFSHLSSTEVKFNKWFNEEQINGVDYYYVKTPVYSNTSGLVRIYSWLLTSLRLLFYKAAKGSQPDYLLLSSMPMFAMINALIFKRKYKSKRIIFEKLNFHGLVDRKKMPEFISKQDIIVYPS</sequence>
<feature type="transmembrane region" description="Helical" evidence="1">
    <location>
        <begin position="111"/>
        <end position="129"/>
    </location>
</feature>
<keyword evidence="1" id="KW-0472">Membrane</keyword>
<accession>A0AA51ZVZ7</accession>
<name>A0AA51ZVZ7_9BACT</name>
<protein>
    <recommendedName>
        <fullName evidence="3">Glycosyltransferase WbuB</fullName>
    </recommendedName>
</protein>
<dbReference type="RefSeq" id="WP_322347248.1">
    <property type="nucleotide sequence ID" value="NZ_CP129968.2"/>
</dbReference>